<dbReference type="EMBL" id="CP034593">
    <property type="protein sequence ID" value="AZQ76618.1"/>
    <property type="molecule type" value="Genomic_DNA"/>
</dbReference>
<dbReference type="Proteomes" id="UP000280344">
    <property type="component" value="Chromosome"/>
</dbReference>
<dbReference type="InterPro" id="IPR044992">
    <property type="entry name" value="ChyE-like"/>
</dbReference>
<dbReference type="Gene3D" id="3.40.50.880">
    <property type="match status" value="1"/>
</dbReference>
<evidence type="ECO:0000259" key="1">
    <source>
        <dbReference type="Pfam" id="PF00117"/>
    </source>
</evidence>
<accession>A0A3S9PWA8</accession>
<evidence type="ECO:0000313" key="2">
    <source>
        <dbReference type="EMBL" id="AZQ76618.1"/>
    </source>
</evidence>
<dbReference type="OrthoDB" id="5196541at2"/>
<dbReference type="PANTHER" id="PTHR42695">
    <property type="entry name" value="GLUTAMINE AMIDOTRANSFERASE YLR126C-RELATED"/>
    <property type="match status" value="1"/>
</dbReference>
<proteinExistence type="predicted"/>
<dbReference type="InterPro" id="IPR029062">
    <property type="entry name" value="Class_I_gatase-like"/>
</dbReference>
<dbReference type="NCBIfam" id="NF005743">
    <property type="entry name" value="PRK07567.1"/>
    <property type="match status" value="1"/>
</dbReference>
<sequence>MKPFLLIATRPEDETADAEYEQLLRFGQLEEHELHRIRLESAPLPSLDLDDYSGVIVGGSPFTGSIPTEHKSDTQRRVEKEISDLLDIIVERDFPFLGACYGVGTLLSHQGAVIDSTYSEAVGAVTINLTTAGRNDPLLHGLPDSFPAFVGHKEACRVLPDHAILLASSDTCPVQMFRIKENLYGTQFHPELDAPGIAQRIRIYKNAGYFKPEEADSLIAETSKAPVGDVHRVVSNFTRNYAVS</sequence>
<keyword evidence="2" id="KW-0808">Transferase</keyword>
<dbReference type="RefSeq" id="WP_126703426.1">
    <property type="nucleotide sequence ID" value="NZ_CP034593.1"/>
</dbReference>
<keyword evidence="2" id="KW-0315">Glutamine amidotransferase</keyword>
<dbReference type="GO" id="GO:0005829">
    <property type="term" value="C:cytosol"/>
    <property type="evidence" value="ECO:0007669"/>
    <property type="project" value="TreeGrafter"/>
</dbReference>
<dbReference type="GO" id="GO:0016740">
    <property type="term" value="F:transferase activity"/>
    <property type="evidence" value="ECO:0007669"/>
    <property type="project" value="UniProtKB-KW"/>
</dbReference>
<dbReference type="KEGG" id="flh:EJ997_03910"/>
<gene>
    <name evidence="2" type="ORF">EJ997_03910</name>
</gene>
<dbReference type="PROSITE" id="PS51273">
    <property type="entry name" value="GATASE_TYPE_1"/>
    <property type="match status" value="1"/>
</dbReference>
<dbReference type="SUPFAM" id="SSF52317">
    <property type="entry name" value="Class I glutamine amidotransferase-like"/>
    <property type="match status" value="1"/>
</dbReference>
<dbReference type="AlphaFoldDB" id="A0A3S9PWA8"/>
<reference evidence="2 3" key="1">
    <citation type="submission" date="2018-12" db="EMBL/GenBank/DDBJ databases">
        <title>Complete genome sequence of Flaviflexus sp. H23T48.</title>
        <authorList>
            <person name="Bae J.-W."/>
            <person name="Lee J.-Y."/>
        </authorList>
    </citation>
    <scope>NUCLEOTIDE SEQUENCE [LARGE SCALE GENOMIC DNA]</scope>
    <source>
        <strain evidence="2 3">H23T48</strain>
    </source>
</reference>
<organism evidence="2 3">
    <name type="scientific">Flaviflexus ciconiae</name>
    <dbReference type="NCBI Taxonomy" id="2496867"/>
    <lineage>
        <taxon>Bacteria</taxon>
        <taxon>Bacillati</taxon>
        <taxon>Actinomycetota</taxon>
        <taxon>Actinomycetes</taxon>
        <taxon>Actinomycetales</taxon>
        <taxon>Actinomycetaceae</taxon>
        <taxon>Flaviflexus</taxon>
    </lineage>
</organism>
<dbReference type="PANTHER" id="PTHR42695:SF5">
    <property type="entry name" value="GLUTAMINE AMIDOTRANSFERASE YLR126C-RELATED"/>
    <property type="match status" value="1"/>
</dbReference>
<protein>
    <submittedName>
        <fullName evidence="2">Glutamine amidotransferase</fullName>
    </submittedName>
</protein>
<evidence type="ECO:0000313" key="3">
    <source>
        <dbReference type="Proteomes" id="UP000280344"/>
    </source>
</evidence>
<dbReference type="InterPro" id="IPR017926">
    <property type="entry name" value="GATASE"/>
</dbReference>
<feature type="domain" description="Glutamine amidotransferase" evidence="1">
    <location>
        <begin position="49"/>
        <end position="192"/>
    </location>
</feature>
<name>A0A3S9PWA8_9ACTO</name>
<keyword evidence="3" id="KW-1185">Reference proteome</keyword>
<dbReference type="CDD" id="cd01741">
    <property type="entry name" value="GATase1_1"/>
    <property type="match status" value="1"/>
</dbReference>
<dbReference type="Pfam" id="PF00117">
    <property type="entry name" value="GATase"/>
    <property type="match status" value="1"/>
</dbReference>